<reference evidence="3" key="1">
    <citation type="submission" date="2023-03" db="EMBL/GenBank/DDBJ databases">
        <title>Massive genome expansion in bonnet fungi (Mycena s.s.) driven by repeated elements and novel gene families across ecological guilds.</title>
        <authorList>
            <consortium name="Lawrence Berkeley National Laboratory"/>
            <person name="Harder C.B."/>
            <person name="Miyauchi S."/>
            <person name="Viragh M."/>
            <person name="Kuo A."/>
            <person name="Thoen E."/>
            <person name="Andreopoulos B."/>
            <person name="Lu D."/>
            <person name="Skrede I."/>
            <person name="Drula E."/>
            <person name="Henrissat B."/>
            <person name="Morin E."/>
            <person name="Kohler A."/>
            <person name="Barry K."/>
            <person name="LaButti K."/>
            <person name="Morin E."/>
            <person name="Salamov A."/>
            <person name="Lipzen A."/>
            <person name="Mereny Z."/>
            <person name="Hegedus B."/>
            <person name="Baldrian P."/>
            <person name="Stursova M."/>
            <person name="Weitz H."/>
            <person name="Taylor A."/>
            <person name="Grigoriev I.V."/>
            <person name="Nagy L.G."/>
            <person name="Martin F."/>
            <person name="Kauserud H."/>
        </authorList>
    </citation>
    <scope>NUCLEOTIDE SEQUENCE</scope>
    <source>
        <strain evidence="3">CBHHK182m</strain>
    </source>
</reference>
<feature type="transmembrane region" description="Helical" evidence="2">
    <location>
        <begin position="133"/>
        <end position="152"/>
    </location>
</feature>
<dbReference type="AlphaFoldDB" id="A0AAD7NUB7"/>
<dbReference type="EMBL" id="JARKIB010000009">
    <property type="protein sequence ID" value="KAJ7776325.1"/>
    <property type="molecule type" value="Genomic_DNA"/>
</dbReference>
<organism evidence="3 4">
    <name type="scientific">Mycena metata</name>
    <dbReference type="NCBI Taxonomy" id="1033252"/>
    <lineage>
        <taxon>Eukaryota</taxon>
        <taxon>Fungi</taxon>
        <taxon>Dikarya</taxon>
        <taxon>Basidiomycota</taxon>
        <taxon>Agaricomycotina</taxon>
        <taxon>Agaricomycetes</taxon>
        <taxon>Agaricomycetidae</taxon>
        <taxon>Agaricales</taxon>
        <taxon>Marasmiineae</taxon>
        <taxon>Mycenaceae</taxon>
        <taxon>Mycena</taxon>
    </lineage>
</organism>
<dbReference type="Proteomes" id="UP001215598">
    <property type="component" value="Unassembled WGS sequence"/>
</dbReference>
<evidence type="ECO:0000313" key="3">
    <source>
        <dbReference type="EMBL" id="KAJ7776325.1"/>
    </source>
</evidence>
<evidence type="ECO:0000256" key="1">
    <source>
        <dbReference type="SAM" id="MobiDB-lite"/>
    </source>
</evidence>
<accession>A0AAD7NUB7</accession>
<comment type="caution">
    <text evidence="3">The sequence shown here is derived from an EMBL/GenBank/DDBJ whole genome shotgun (WGS) entry which is preliminary data.</text>
</comment>
<gene>
    <name evidence="3" type="ORF">B0H16DRAFT_1005115</name>
</gene>
<name>A0AAD7NUB7_9AGAR</name>
<sequence>MTHSLRISPALPGPYGSSQRRSRPNALYLCTWTSLLLSLLILVTSIVDLGLWMNMSAAAATLVYHIAVLILSSRTPEVPSYHIFTSVPTAGCASILVFAWIAGLAMTVLALVIGRDEFPGPPPLIRMAFPVHVALAALTGVELLLMVVIARLSGPISSTRAQSALQRRLLLRPASAARRLLSV</sequence>
<keyword evidence="4" id="KW-1185">Reference proteome</keyword>
<evidence type="ECO:0000256" key="2">
    <source>
        <dbReference type="SAM" id="Phobius"/>
    </source>
</evidence>
<protein>
    <submittedName>
        <fullName evidence="3">Uncharacterized protein</fullName>
    </submittedName>
</protein>
<feature type="transmembrane region" description="Helical" evidence="2">
    <location>
        <begin position="52"/>
        <end position="71"/>
    </location>
</feature>
<feature type="region of interest" description="Disordered" evidence="1">
    <location>
        <begin position="1"/>
        <end position="21"/>
    </location>
</feature>
<evidence type="ECO:0000313" key="4">
    <source>
        <dbReference type="Proteomes" id="UP001215598"/>
    </source>
</evidence>
<feature type="transmembrane region" description="Helical" evidence="2">
    <location>
        <begin position="83"/>
        <end position="113"/>
    </location>
</feature>
<feature type="transmembrane region" description="Helical" evidence="2">
    <location>
        <begin position="26"/>
        <end position="46"/>
    </location>
</feature>
<keyword evidence="2" id="KW-0472">Membrane</keyword>
<proteinExistence type="predicted"/>
<keyword evidence="2" id="KW-1133">Transmembrane helix</keyword>
<keyword evidence="2" id="KW-0812">Transmembrane</keyword>